<name>A0A4R6UA86_9GAMM</name>
<keyword evidence="3" id="KW-1185">Reference proteome</keyword>
<dbReference type="AlphaFoldDB" id="A0A4R6UA86"/>
<evidence type="ECO:0000313" key="3">
    <source>
        <dbReference type="Proteomes" id="UP000295375"/>
    </source>
</evidence>
<gene>
    <name evidence="2" type="ORF">EV696_12911</name>
</gene>
<reference evidence="2 3" key="1">
    <citation type="submission" date="2019-03" db="EMBL/GenBank/DDBJ databases">
        <title>Genomic Encyclopedia of Type Strains, Phase IV (KMG-IV): sequencing the most valuable type-strain genomes for metagenomic binning, comparative biology and taxonomic classification.</title>
        <authorList>
            <person name="Goeker M."/>
        </authorList>
    </citation>
    <scope>NUCLEOTIDE SEQUENCE [LARGE SCALE GENOMIC DNA]</scope>
    <source>
        <strain evidence="2 3">DSM 103792</strain>
    </source>
</reference>
<dbReference type="EMBL" id="SNYM01000029">
    <property type="protein sequence ID" value="TDQ43421.1"/>
    <property type="molecule type" value="Genomic_DNA"/>
</dbReference>
<dbReference type="Pfam" id="PF06097">
    <property type="entry name" value="DUF945"/>
    <property type="match status" value="1"/>
</dbReference>
<proteinExistence type="predicted"/>
<sequence>MKKWVWAAVPAVIIGAYAATAVYSGSKAEEVLQEGIKKANIGKEWQFEWAKYDRGVFRSKAVLDIIFTPGNGEDMYRHSLPITVVHGPLLLDGTLGFKPAMFGMKSAVVAREDWPEDVKKLLADDRVHFESVFSFGQKATFDFTVEEGELQLTTGNLDLKALHMQFSFDADSKEVKGEGSWPGLNMSGMMGDVVVRDWAMNWDGVQYDAYTGTGTGEFTLAEVKMSQGGAEQFAMNAFKMTSKQAMNADQSQLNGELNMSIDSVNAQGQNVVSKLDFFMQFDKLSAAGIRAMNEFAKDPENTEDPMMMLNTVGQQVLEFGPEINARLSAEQVMRQPLNVNAKLTLPPMPNGFEPTWMQGILFSMDGKVPLTLVGMALPTDLVALLSQGETDDKGTAFKVEWREGQLWINANPYMPGMNAQQDEQFDPAMMEDYQEECVGEDC</sequence>
<dbReference type="Proteomes" id="UP000295375">
    <property type="component" value="Unassembled WGS sequence"/>
</dbReference>
<evidence type="ECO:0000313" key="2">
    <source>
        <dbReference type="EMBL" id="TDQ43421.1"/>
    </source>
</evidence>
<evidence type="ECO:0000256" key="1">
    <source>
        <dbReference type="SAM" id="SignalP"/>
    </source>
</evidence>
<dbReference type="InterPro" id="IPR010352">
    <property type="entry name" value="DUF945"/>
</dbReference>
<accession>A0A4R6UA86</accession>
<keyword evidence="1" id="KW-0732">Signal</keyword>
<feature type="chain" id="PRO_5020841239" evidence="1">
    <location>
        <begin position="19"/>
        <end position="442"/>
    </location>
</feature>
<dbReference type="RefSeq" id="WP_133593623.1">
    <property type="nucleotide sequence ID" value="NZ_CP037953.1"/>
</dbReference>
<comment type="caution">
    <text evidence="2">The sequence shown here is derived from an EMBL/GenBank/DDBJ whole genome shotgun (WGS) entry which is preliminary data.</text>
</comment>
<organism evidence="2 3">
    <name type="scientific">Permianibacter aggregans</name>
    <dbReference type="NCBI Taxonomy" id="1510150"/>
    <lineage>
        <taxon>Bacteria</taxon>
        <taxon>Pseudomonadati</taxon>
        <taxon>Pseudomonadota</taxon>
        <taxon>Gammaproteobacteria</taxon>
        <taxon>Pseudomonadales</taxon>
        <taxon>Pseudomonadaceae</taxon>
        <taxon>Permianibacter</taxon>
    </lineage>
</organism>
<protein>
    <submittedName>
        <fullName evidence="2">Uncharacterized protein DUF945</fullName>
    </submittedName>
</protein>
<feature type="signal peptide" evidence="1">
    <location>
        <begin position="1"/>
        <end position="18"/>
    </location>
</feature>